<dbReference type="RefSeq" id="WP_004917668.1">
    <property type="nucleotide sequence ID" value="NC_017731.1"/>
</dbReference>
<sequence length="358" mass="40388">MGQNKEVPLVLAGKPLPLYYRIVSSTIRRIYYPNCSLVGHVPLQQTNKPTLFLCSHRNSAFDGYLTLKVSPLGQALASIQLLNSFIMRLYFTGIPVVRKKDKERLGISASSFENPVDAGVEHLKAGGSLFLFPEGSSEWGHRPLPYQRGAARIIRTLLSQQIEFNIVPLGLFYAMPDRFASHAEIYVGKPIQITAQENEESDREWEKRIHTQISQSLDDVSVNCPDEETFKHAEQYASHAFMQGDSYAEAFLRYQHNPTPQLLPDARPSTHSTTWRWLGFFLMFIFIPILLASRFAATYADARNTITFFKILGGGLASLVWLPLLACFTFIWPTVLIPSFISAFIGYKIIQYKGSAPC</sequence>
<dbReference type="CDD" id="cd07992">
    <property type="entry name" value="LPLAT_AAK14816-like"/>
    <property type="match status" value="1"/>
</dbReference>
<dbReference type="OrthoDB" id="9812274at2"/>
<feature type="transmembrane region" description="Helical" evidence="1">
    <location>
        <begin position="275"/>
        <end position="293"/>
    </location>
</feature>
<accession>A0A140NPX9</accession>
<dbReference type="Proteomes" id="UP000005012">
    <property type="component" value="Chromosome"/>
</dbReference>
<dbReference type="GeneID" id="93520265"/>
<evidence type="ECO:0000256" key="1">
    <source>
        <dbReference type="SAM" id="Phobius"/>
    </source>
</evidence>
<reference evidence="3 4" key="1">
    <citation type="journal article" date="2012" name="J. Bacteriol.">
        <title>Complete Genome Sequence of Providencia stuartii Clinical Isolate MRSN 2154.</title>
        <authorList>
            <person name="Clifford R.J."/>
            <person name="Hang J."/>
            <person name="Riley M.C."/>
            <person name="Onmus-Leone F."/>
            <person name="Kuschner R.A."/>
            <person name="Lesho E.P."/>
            <person name="Waterman P.E."/>
        </authorList>
    </citation>
    <scope>NUCLEOTIDE SEQUENCE [LARGE SCALE GENOMIC DNA]</scope>
    <source>
        <strain evidence="3 4">MRSN 2154</strain>
    </source>
</reference>
<feature type="domain" description="Phospholipid/glycerol acyltransferase" evidence="2">
    <location>
        <begin position="50"/>
        <end position="174"/>
    </location>
</feature>
<dbReference type="GO" id="GO:0004366">
    <property type="term" value="F:glycerol-3-phosphate O-acyltransferase activity"/>
    <property type="evidence" value="ECO:0007669"/>
    <property type="project" value="TreeGrafter"/>
</dbReference>
<dbReference type="GO" id="GO:0016287">
    <property type="term" value="F:glycerone-phosphate O-acyltransferase activity"/>
    <property type="evidence" value="ECO:0007669"/>
    <property type="project" value="TreeGrafter"/>
</dbReference>
<gene>
    <name evidence="3" type="ordered locus">S70_15500</name>
</gene>
<keyword evidence="3" id="KW-0808">Transferase</keyword>
<proteinExistence type="predicted"/>
<evidence type="ECO:0000259" key="2">
    <source>
        <dbReference type="SMART" id="SM00563"/>
    </source>
</evidence>
<name>A0A140NPX9_PROSM</name>
<feature type="transmembrane region" description="Helical" evidence="1">
    <location>
        <begin position="330"/>
        <end position="350"/>
    </location>
</feature>
<dbReference type="InterPro" id="IPR002123">
    <property type="entry name" value="Plipid/glycerol_acylTrfase"/>
</dbReference>
<dbReference type="AlphaFoldDB" id="A0A140NPX9"/>
<dbReference type="EMBL" id="CP003488">
    <property type="protein sequence ID" value="AFH94923.1"/>
    <property type="molecule type" value="Genomic_DNA"/>
</dbReference>
<dbReference type="PANTHER" id="PTHR31605:SF0">
    <property type="entry name" value="GLYCEROL-3-PHOSPHATE O-ACYLTRANSFERASE 1"/>
    <property type="match status" value="1"/>
</dbReference>
<keyword evidence="1" id="KW-1133">Transmembrane helix</keyword>
<organism evidence="3 4">
    <name type="scientific">Providencia stuartii (strain MRSN 2154)</name>
    <dbReference type="NCBI Taxonomy" id="1157951"/>
    <lineage>
        <taxon>Bacteria</taxon>
        <taxon>Pseudomonadati</taxon>
        <taxon>Pseudomonadota</taxon>
        <taxon>Gammaproteobacteria</taxon>
        <taxon>Enterobacterales</taxon>
        <taxon>Morganellaceae</taxon>
        <taxon>Providencia</taxon>
    </lineage>
</organism>
<evidence type="ECO:0000313" key="4">
    <source>
        <dbReference type="Proteomes" id="UP000005012"/>
    </source>
</evidence>
<protein>
    <submittedName>
        <fullName evidence="3">Phospholipid/glycerol acyltransferase</fullName>
    </submittedName>
</protein>
<dbReference type="GO" id="GO:0008654">
    <property type="term" value="P:phospholipid biosynthetic process"/>
    <property type="evidence" value="ECO:0007669"/>
    <property type="project" value="TreeGrafter"/>
</dbReference>
<dbReference type="PANTHER" id="PTHR31605">
    <property type="entry name" value="GLYCEROL-3-PHOSPHATE O-ACYLTRANSFERASE 1"/>
    <property type="match status" value="1"/>
</dbReference>
<evidence type="ECO:0000313" key="3">
    <source>
        <dbReference type="EMBL" id="AFH94923.1"/>
    </source>
</evidence>
<dbReference type="PATRIC" id="fig|1157951.4.peg.3121"/>
<reference evidence="4" key="2">
    <citation type="submission" date="2012-04" db="EMBL/GenBank/DDBJ databases">
        <title>Complete genome sequence of Providencia stuartii clinical isolate MRSN 2154.</title>
        <authorList>
            <person name="Clifford R.J."/>
            <person name="Hang J."/>
            <person name="Riley M.C."/>
            <person name="Onmus-Leone F."/>
            <person name="Kuschner R.A."/>
            <person name="Lesho E.P."/>
            <person name="Waterman P.E."/>
        </authorList>
    </citation>
    <scope>NUCLEOTIDE SEQUENCE [LARGE SCALE GENOMIC DNA]</scope>
    <source>
        <strain evidence="4">MRSN 2154</strain>
    </source>
</reference>
<dbReference type="SMART" id="SM00563">
    <property type="entry name" value="PlsC"/>
    <property type="match status" value="1"/>
</dbReference>
<dbReference type="HOGENOM" id="CLU_815419_0_0_6"/>
<keyword evidence="1" id="KW-0472">Membrane</keyword>
<dbReference type="KEGG" id="psi:S70_15500"/>
<keyword evidence="3" id="KW-0012">Acyltransferase</keyword>
<dbReference type="InterPro" id="IPR052744">
    <property type="entry name" value="GPAT/DAPAT"/>
</dbReference>
<keyword evidence="1" id="KW-0812">Transmembrane</keyword>